<name>A0A1B9GX49_9TREE</name>
<evidence type="ECO:0000256" key="1">
    <source>
        <dbReference type="SAM" id="MobiDB-lite"/>
    </source>
</evidence>
<organism evidence="2 3">
    <name type="scientific">Kwoniella heveanensis BCC8398</name>
    <dbReference type="NCBI Taxonomy" id="1296120"/>
    <lineage>
        <taxon>Eukaryota</taxon>
        <taxon>Fungi</taxon>
        <taxon>Dikarya</taxon>
        <taxon>Basidiomycota</taxon>
        <taxon>Agaricomycotina</taxon>
        <taxon>Tremellomycetes</taxon>
        <taxon>Tremellales</taxon>
        <taxon>Cryptococcaceae</taxon>
        <taxon>Kwoniella</taxon>
    </lineage>
</organism>
<dbReference type="Proteomes" id="UP000092666">
    <property type="component" value="Unassembled WGS sequence"/>
</dbReference>
<dbReference type="EMBL" id="KI669498">
    <property type="protein sequence ID" value="OCF35604.1"/>
    <property type="molecule type" value="Genomic_DNA"/>
</dbReference>
<protein>
    <submittedName>
        <fullName evidence="2">Uncharacterized protein</fullName>
    </submittedName>
</protein>
<sequence>MSLSGSAAEDFNKTNDAGLMHDEGIKGPEPTAENPAGVYPQVGSVSAEPGSMPGTGAPDHHGDVRGVFGNPQMFNDTFGTLSSAFTDAINKIQDESGSGLGSVAKALIHKLETMRDEIDGWRTGQGLPEVEAQGGERNESVERAEGDGGGLYAD</sequence>
<reference evidence="2 3" key="1">
    <citation type="submission" date="2013-07" db="EMBL/GenBank/DDBJ databases">
        <title>The Genome Sequence of Cryptococcus heveanensis BCC8398.</title>
        <authorList>
            <consortium name="The Broad Institute Genome Sequencing Platform"/>
            <person name="Cuomo C."/>
            <person name="Litvintseva A."/>
            <person name="Chen Y."/>
            <person name="Heitman J."/>
            <person name="Sun S."/>
            <person name="Springer D."/>
            <person name="Dromer F."/>
            <person name="Young S.K."/>
            <person name="Zeng Q."/>
            <person name="Gargeya S."/>
            <person name="Fitzgerald M."/>
            <person name="Abouelleil A."/>
            <person name="Alvarado L."/>
            <person name="Berlin A.M."/>
            <person name="Chapman S.B."/>
            <person name="Dewar J."/>
            <person name="Goldberg J."/>
            <person name="Griggs A."/>
            <person name="Gujja S."/>
            <person name="Hansen M."/>
            <person name="Howarth C."/>
            <person name="Imamovic A."/>
            <person name="Larimer J."/>
            <person name="McCowan C."/>
            <person name="Murphy C."/>
            <person name="Pearson M."/>
            <person name="Priest M."/>
            <person name="Roberts A."/>
            <person name="Saif S."/>
            <person name="Shea T."/>
            <person name="Sykes S."/>
            <person name="Wortman J."/>
            <person name="Nusbaum C."/>
            <person name="Birren B."/>
        </authorList>
    </citation>
    <scope>NUCLEOTIDE SEQUENCE [LARGE SCALE GENOMIC DNA]</scope>
    <source>
        <strain evidence="2 3">BCC8398</strain>
    </source>
</reference>
<reference evidence="3" key="2">
    <citation type="submission" date="2013-12" db="EMBL/GenBank/DDBJ databases">
        <title>Evolution of pathogenesis and genome organization in the Tremellales.</title>
        <authorList>
            <person name="Cuomo C."/>
            <person name="Litvintseva A."/>
            <person name="Heitman J."/>
            <person name="Chen Y."/>
            <person name="Sun S."/>
            <person name="Springer D."/>
            <person name="Dromer F."/>
            <person name="Young S."/>
            <person name="Zeng Q."/>
            <person name="Chapman S."/>
            <person name="Gujja S."/>
            <person name="Saif S."/>
            <person name="Birren B."/>
        </authorList>
    </citation>
    <scope>NUCLEOTIDE SEQUENCE [LARGE SCALE GENOMIC DNA]</scope>
    <source>
        <strain evidence="3">BCC8398</strain>
    </source>
</reference>
<evidence type="ECO:0000313" key="2">
    <source>
        <dbReference type="EMBL" id="OCF35604.1"/>
    </source>
</evidence>
<feature type="region of interest" description="Disordered" evidence="1">
    <location>
        <begin position="1"/>
        <end position="69"/>
    </location>
</feature>
<feature type="region of interest" description="Disordered" evidence="1">
    <location>
        <begin position="119"/>
        <end position="154"/>
    </location>
</feature>
<dbReference type="AlphaFoldDB" id="A0A1B9GX49"/>
<dbReference type="OrthoDB" id="2560792at2759"/>
<feature type="compositionally biased region" description="Basic and acidic residues" evidence="1">
    <location>
        <begin position="134"/>
        <end position="146"/>
    </location>
</feature>
<keyword evidence="3" id="KW-1185">Reference proteome</keyword>
<evidence type="ECO:0000313" key="3">
    <source>
        <dbReference type="Proteomes" id="UP000092666"/>
    </source>
</evidence>
<proteinExistence type="predicted"/>
<gene>
    <name evidence="2" type="ORF">I316_02659</name>
</gene>
<accession>A0A1B9GX49</accession>